<dbReference type="InterPro" id="IPR025669">
    <property type="entry name" value="AAA_dom"/>
</dbReference>
<dbReference type="InterPro" id="IPR027417">
    <property type="entry name" value="P-loop_NTPase"/>
</dbReference>
<evidence type="ECO:0000256" key="8">
    <source>
        <dbReference type="ARBA" id="ARBA00051245"/>
    </source>
</evidence>
<dbReference type="SUPFAM" id="SSF52540">
    <property type="entry name" value="P-loop containing nucleoside triphosphate hydrolases"/>
    <property type="match status" value="1"/>
</dbReference>
<dbReference type="InterPro" id="IPR005702">
    <property type="entry name" value="Wzc-like_C"/>
</dbReference>
<dbReference type="NCBIfam" id="TIGR01007">
    <property type="entry name" value="eps_fam"/>
    <property type="match status" value="1"/>
</dbReference>
<dbReference type="Gene3D" id="3.40.50.300">
    <property type="entry name" value="P-loop containing nucleotide triphosphate hydrolases"/>
    <property type="match status" value="1"/>
</dbReference>
<dbReference type="CDD" id="cd05387">
    <property type="entry name" value="BY-kinase"/>
    <property type="match status" value="1"/>
</dbReference>
<comment type="catalytic activity">
    <reaction evidence="8">
        <text>L-tyrosyl-[protein] + ATP = O-phospho-L-tyrosyl-[protein] + ADP + H(+)</text>
        <dbReference type="Rhea" id="RHEA:10596"/>
        <dbReference type="Rhea" id="RHEA-COMP:10136"/>
        <dbReference type="Rhea" id="RHEA-COMP:20101"/>
        <dbReference type="ChEBI" id="CHEBI:15378"/>
        <dbReference type="ChEBI" id="CHEBI:30616"/>
        <dbReference type="ChEBI" id="CHEBI:46858"/>
        <dbReference type="ChEBI" id="CHEBI:61978"/>
        <dbReference type="ChEBI" id="CHEBI:456216"/>
        <dbReference type="EC" id="2.7.10.2"/>
    </reaction>
</comment>
<dbReference type="RefSeq" id="WP_185178120.1">
    <property type="nucleotide sequence ID" value="NZ_CBCSEP010000001.1"/>
</dbReference>
<evidence type="ECO:0000256" key="4">
    <source>
        <dbReference type="ARBA" id="ARBA00022741"/>
    </source>
</evidence>
<keyword evidence="11" id="KW-1185">Reference proteome</keyword>
<keyword evidence="7" id="KW-0829">Tyrosine-protein kinase</keyword>
<dbReference type="Proteomes" id="UP000574133">
    <property type="component" value="Unassembled WGS sequence"/>
</dbReference>
<reference evidence="10 11" key="1">
    <citation type="submission" date="2020-08" db="EMBL/GenBank/DDBJ databases">
        <title>Cohnella phylogeny.</title>
        <authorList>
            <person name="Dunlap C."/>
        </authorList>
    </citation>
    <scope>NUCLEOTIDE SEQUENCE [LARGE SCALE GENOMIC DNA]</scope>
    <source>
        <strain evidence="10 11">DSM 103658</strain>
    </source>
</reference>
<organism evidence="10 11">
    <name type="scientific">Cohnella lubricantis</name>
    <dbReference type="NCBI Taxonomy" id="2163172"/>
    <lineage>
        <taxon>Bacteria</taxon>
        <taxon>Bacillati</taxon>
        <taxon>Bacillota</taxon>
        <taxon>Bacilli</taxon>
        <taxon>Bacillales</taxon>
        <taxon>Paenibacillaceae</taxon>
        <taxon>Cohnella</taxon>
    </lineage>
</organism>
<evidence type="ECO:0000256" key="7">
    <source>
        <dbReference type="ARBA" id="ARBA00023137"/>
    </source>
</evidence>
<name>A0A841TEF3_9BACL</name>
<evidence type="ECO:0000313" key="11">
    <source>
        <dbReference type="Proteomes" id="UP000574133"/>
    </source>
</evidence>
<evidence type="ECO:0000256" key="6">
    <source>
        <dbReference type="ARBA" id="ARBA00022840"/>
    </source>
</evidence>
<gene>
    <name evidence="10" type="ORF">H4Q31_05735</name>
</gene>
<dbReference type="GO" id="GO:0004715">
    <property type="term" value="F:non-membrane spanning protein tyrosine kinase activity"/>
    <property type="evidence" value="ECO:0007669"/>
    <property type="project" value="UniProtKB-EC"/>
</dbReference>
<comment type="similarity">
    <text evidence="1">Belongs to the CpsD/CapB family.</text>
</comment>
<dbReference type="PANTHER" id="PTHR32309:SF13">
    <property type="entry name" value="FERRIC ENTEROBACTIN TRANSPORT PROTEIN FEPE"/>
    <property type="match status" value="1"/>
</dbReference>
<dbReference type="InterPro" id="IPR050445">
    <property type="entry name" value="Bact_polysacc_biosynth/exp"/>
</dbReference>
<dbReference type="EC" id="2.7.10.2" evidence="2"/>
<evidence type="ECO:0000256" key="2">
    <source>
        <dbReference type="ARBA" id="ARBA00011903"/>
    </source>
</evidence>
<keyword evidence="5 10" id="KW-0418">Kinase</keyword>
<evidence type="ECO:0000313" key="10">
    <source>
        <dbReference type="EMBL" id="MBB6676831.1"/>
    </source>
</evidence>
<protein>
    <recommendedName>
        <fullName evidence="2">non-specific protein-tyrosine kinase</fullName>
        <ecNumber evidence="2">2.7.10.2</ecNumber>
    </recommendedName>
</protein>
<dbReference type="Pfam" id="PF13614">
    <property type="entry name" value="AAA_31"/>
    <property type="match status" value="1"/>
</dbReference>
<dbReference type="AlphaFoldDB" id="A0A841TEF3"/>
<dbReference type="GO" id="GO:0005886">
    <property type="term" value="C:plasma membrane"/>
    <property type="evidence" value="ECO:0007669"/>
    <property type="project" value="TreeGrafter"/>
</dbReference>
<dbReference type="GO" id="GO:0005524">
    <property type="term" value="F:ATP binding"/>
    <property type="evidence" value="ECO:0007669"/>
    <property type="project" value="UniProtKB-KW"/>
</dbReference>
<feature type="domain" description="AAA" evidence="9">
    <location>
        <begin position="39"/>
        <end position="167"/>
    </location>
</feature>
<evidence type="ECO:0000256" key="1">
    <source>
        <dbReference type="ARBA" id="ARBA00007316"/>
    </source>
</evidence>
<dbReference type="PANTHER" id="PTHR32309">
    <property type="entry name" value="TYROSINE-PROTEIN KINASE"/>
    <property type="match status" value="1"/>
</dbReference>
<evidence type="ECO:0000259" key="9">
    <source>
        <dbReference type="Pfam" id="PF13614"/>
    </source>
</evidence>
<proteinExistence type="inferred from homology"/>
<sequence>MRSLPIAIKDDVASHELDAYQTLRVNIGFQLAEDDLKTIVVTSSTRGGEEKSRSALSLAIAYAQSGRRTLLIDADARKPALHRYMTGDSGQGLVPYLTRECRLEDAIQATNISRLSVMTSGSATASPSELLTSERMLDLLEWSGSSYDIVILDTPPLIDCIESKYLAAKCGGALMVMKIGKVKRDLAKKAQEVLAGANAKLLGAVLVK</sequence>
<evidence type="ECO:0000256" key="5">
    <source>
        <dbReference type="ARBA" id="ARBA00022777"/>
    </source>
</evidence>
<keyword evidence="4" id="KW-0547">Nucleotide-binding</keyword>
<dbReference type="EMBL" id="JACJVN010000023">
    <property type="protein sequence ID" value="MBB6676831.1"/>
    <property type="molecule type" value="Genomic_DNA"/>
</dbReference>
<accession>A0A841TEF3</accession>
<keyword evidence="6" id="KW-0067">ATP-binding</keyword>
<keyword evidence="3" id="KW-0808">Transferase</keyword>
<evidence type="ECO:0000256" key="3">
    <source>
        <dbReference type="ARBA" id="ARBA00022679"/>
    </source>
</evidence>
<comment type="caution">
    <text evidence="10">The sequence shown here is derived from an EMBL/GenBank/DDBJ whole genome shotgun (WGS) entry which is preliminary data.</text>
</comment>